<feature type="coiled-coil region" evidence="2">
    <location>
        <begin position="379"/>
        <end position="406"/>
    </location>
</feature>
<sequence length="435" mass="49361">MSGIKTPQENDCSALFLDLNSYFASVEQNENPALRGKPVAVVPMMTDATCAIAASYEAKAYGIRTGTKIYDAKRMCPHLVCVLARHDMYVRYHHRILEATDKHLPVKKIWSIDEFHCELIGRQRNPENARAIAQAIKRQIWRDVGPAINCSIGIAPNSFLAKLATDMQKPDGLVMLRPDDLPGRLLDLELKDLPGINVRMEERLFKNGVRSIEDLWNISPKQARAIWSSVGGERFWYWLRGYDMPTPETSSCMVGHSRVLDPDLRTPEKARLMARRLLYKATLRLRRKGFCAGSLALGVRFLDGRKWAAEVQFHAAQDPFTFLSHLDDLWKAMTVEYFGVLPEDMPNWMICKKVSVILGRLQKPDVVTDDLFDTAIEDVREKLSKRESLTAAMERLNKKYEKETVSVGLPPKTLAGHVGTKIAFSRVPDMEEFAE</sequence>
<organism evidence="4 5">
    <name type="scientific">Micavibrio aeruginosavorus</name>
    <dbReference type="NCBI Taxonomy" id="349221"/>
    <lineage>
        <taxon>Bacteria</taxon>
        <taxon>Pseudomonadati</taxon>
        <taxon>Bdellovibrionota</taxon>
        <taxon>Bdellovibrionia</taxon>
        <taxon>Bdellovibrionales</taxon>
        <taxon>Pseudobdellovibrionaceae</taxon>
        <taxon>Micavibrio</taxon>
    </lineage>
</organism>
<comment type="similarity">
    <text evidence="1">Belongs to the DNA polymerase type-Y family.</text>
</comment>
<dbReference type="Pfam" id="PF11799">
    <property type="entry name" value="IMS_C"/>
    <property type="match status" value="1"/>
</dbReference>
<dbReference type="CDD" id="cd00424">
    <property type="entry name" value="PolY"/>
    <property type="match status" value="1"/>
</dbReference>
<dbReference type="Pfam" id="PF00817">
    <property type="entry name" value="IMS"/>
    <property type="match status" value="1"/>
</dbReference>
<evidence type="ECO:0000313" key="5">
    <source>
        <dbReference type="Proteomes" id="UP000249557"/>
    </source>
</evidence>
<protein>
    <submittedName>
        <fullName evidence="4">ImpB/mucB/samB family protein</fullName>
    </submittedName>
</protein>
<dbReference type="PROSITE" id="PS50173">
    <property type="entry name" value="UMUC"/>
    <property type="match status" value="1"/>
</dbReference>
<dbReference type="Gene3D" id="1.10.150.20">
    <property type="entry name" value="5' to 3' exonuclease, C-terminal subdomain"/>
    <property type="match status" value="1"/>
</dbReference>
<gene>
    <name evidence="4" type="ORF">DI626_00165</name>
</gene>
<name>A0A2W5A3J3_9BACT</name>
<dbReference type="InterPro" id="IPR043128">
    <property type="entry name" value="Rev_trsase/Diguanyl_cyclase"/>
</dbReference>
<reference evidence="4 5" key="1">
    <citation type="submission" date="2017-08" db="EMBL/GenBank/DDBJ databases">
        <title>Infants hospitalized years apart are colonized by the same room-sourced microbial strains.</title>
        <authorList>
            <person name="Brooks B."/>
            <person name="Olm M.R."/>
            <person name="Firek B.A."/>
            <person name="Baker R."/>
            <person name="Thomas B.C."/>
            <person name="Morowitz M.J."/>
            <person name="Banfield J.F."/>
        </authorList>
    </citation>
    <scope>NUCLEOTIDE SEQUENCE [LARGE SCALE GENOMIC DNA]</scope>
    <source>
        <strain evidence="4">S2_018_000_R2_104</strain>
    </source>
</reference>
<feature type="domain" description="UmuC" evidence="3">
    <location>
        <begin position="14"/>
        <end position="197"/>
    </location>
</feature>
<dbReference type="GO" id="GO:0003684">
    <property type="term" value="F:damaged DNA binding"/>
    <property type="evidence" value="ECO:0007669"/>
    <property type="project" value="InterPro"/>
</dbReference>
<dbReference type="PANTHER" id="PTHR11076">
    <property type="entry name" value="DNA REPAIR POLYMERASE UMUC / TRANSFERASE FAMILY MEMBER"/>
    <property type="match status" value="1"/>
</dbReference>
<dbReference type="GO" id="GO:0042276">
    <property type="term" value="P:error-prone translesion synthesis"/>
    <property type="evidence" value="ECO:0007669"/>
    <property type="project" value="TreeGrafter"/>
</dbReference>
<dbReference type="EMBL" id="QFNK01000001">
    <property type="protein sequence ID" value="PZO89113.1"/>
    <property type="molecule type" value="Genomic_DNA"/>
</dbReference>
<dbReference type="Gene3D" id="3.40.1170.60">
    <property type="match status" value="1"/>
</dbReference>
<evidence type="ECO:0000256" key="1">
    <source>
        <dbReference type="ARBA" id="ARBA00010945"/>
    </source>
</evidence>
<dbReference type="GO" id="GO:0006281">
    <property type="term" value="P:DNA repair"/>
    <property type="evidence" value="ECO:0007669"/>
    <property type="project" value="InterPro"/>
</dbReference>
<dbReference type="AlphaFoldDB" id="A0A2W5A3J3"/>
<dbReference type="GO" id="GO:0003887">
    <property type="term" value="F:DNA-directed DNA polymerase activity"/>
    <property type="evidence" value="ECO:0007669"/>
    <property type="project" value="UniProtKB-KW"/>
</dbReference>
<keyword evidence="2" id="KW-0175">Coiled coil</keyword>
<dbReference type="InterPro" id="IPR001126">
    <property type="entry name" value="UmuC"/>
</dbReference>
<accession>A0A2W5A3J3</accession>
<dbReference type="Proteomes" id="UP000249557">
    <property type="component" value="Unassembled WGS sequence"/>
</dbReference>
<dbReference type="GO" id="GO:0009432">
    <property type="term" value="P:SOS response"/>
    <property type="evidence" value="ECO:0007669"/>
    <property type="project" value="TreeGrafter"/>
</dbReference>
<dbReference type="InterPro" id="IPR043502">
    <property type="entry name" value="DNA/RNA_pol_sf"/>
</dbReference>
<dbReference type="Gene3D" id="3.30.70.270">
    <property type="match status" value="1"/>
</dbReference>
<dbReference type="InterPro" id="IPR050116">
    <property type="entry name" value="DNA_polymerase-Y"/>
</dbReference>
<dbReference type="SUPFAM" id="SSF56672">
    <property type="entry name" value="DNA/RNA polymerases"/>
    <property type="match status" value="1"/>
</dbReference>
<dbReference type="InterPro" id="IPR017961">
    <property type="entry name" value="DNA_pol_Y-fam_little_finger"/>
</dbReference>
<dbReference type="GO" id="GO:0005829">
    <property type="term" value="C:cytosol"/>
    <property type="evidence" value="ECO:0007669"/>
    <property type="project" value="TreeGrafter"/>
</dbReference>
<comment type="caution">
    <text evidence="4">The sequence shown here is derived from an EMBL/GenBank/DDBJ whole genome shotgun (WGS) entry which is preliminary data.</text>
</comment>
<evidence type="ECO:0000256" key="2">
    <source>
        <dbReference type="SAM" id="Coils"/>
    </source>
</evidence>
<evidence type="ECO:0000313" key="4">
    <source>
        <dbReference type="EMBL" id="PZO89113.1"/>
    </source>
</evidence>
<proteinExistence type="inferred from homology"/>
<dbReference type="PANTHER" id="PTHR11076:SF33">
    <property type="entry name" value="DNA POLYMERASE KAPPA"/>
    <property type="match status" value="1"/>
</dbReference>
<evidence type="ECO:0000259" key="3">
    <source>
        <dbReference type="PROSITE" id="PS50173"/>
    </source>
</evidence>